<evidence type="ECO:0000313" key="5">
    <source>
        <dbReference type="EMBL" id="QBE96316.1"/>
    </source>
</evidence>
<feature type="domain" description="ABC transporter" evidence="4">
    <location>
        <begin position="6"/>
        <end position="256"/>
    </location>
</feature>
<sequence>MENYNLSIKDLTKSFKIGGMIFGTNIVAVDHVNLDINSDKPWIMAIVGESGSGKSTLAKMVLKLLEAGSGEITLGGENLSVYDKKKKEFRKMVQPIFQNPFTAFSARRTVDSYLYETACSLGGMRSKEEAEEKIRETLAEVGLNIEHVQGKFPNQFSGGELQRISIARALITKPKLIVADEPVAMIDASLRMNIVNLFKKLKNDYHVNFIYITHDLSTAYYVSDYIATMYRGNLIEFGKAKSILENPGHPYTELLQESIPVVGRKWDQDMVLPDLETKEFAAAACKFASRCKYASERCRQKSPSMYPMGEGHTVLCYRYEQK</sequence>
<dbReference type="GO" id="GO:0005524">
    <property type="term" value="F:ATP binding"/>
    <property type="evidence" value="ECO:0007669"/>
    <property type="project" value="UniProtKB-KW"/>
</dbReference>
<protein>
    <submittedName>
        <fullName evidence="5">Oligopeptide transport ATP-binding protein OppF</fullName>
    </submittedName>
</protein>
<dbReference type="InterPro" id="IPR017871">
    <property type="entry name" value="ABC_transporter-like_CS"/>
</dbReference>
<dbReference type="InterPro" id="IPR003593">
    <property type="entry name" value="AAA+_ATPase"/>
</dbReference>
<organism evidence="5 6">
    <name type="scientific">Blautia producta</name>
    <dbReference type="NCBI Taxonomy" id="33035"/>
    <lineage>
        <taxon>Bacteria</taxon>
        <taxon>Bacillati</taxon>
        <taxon>Bacillota</taxon>
        <taxon>Clostridia</taxon>
        <taxon>Lachnospirales</taxon>
        <taxon>Lachnospiraceae</taxon>
        <taxon>Blautia</taxon>
    </lineage>
</organism>
<dbReference type="CDD" id="cd03257">
    <property type="entry name" value="ABC_NikE_OppD_transporters"/>
    <property type="match status" value="1"/>
</dbReference>
<evidence type="ECO:0000256" key="1">
    <source>
        <dbReference type="ARBA" id="ARBA00022448"/>
    </source>
</evidence>
<keyword evidence="2" id="KW-0547">Nucleotide-binding</keyword>
<dbReference type="InterPro" id="IPR027417">
    <property type="entry name" value="P-loop_NTPase"/>
</dbReference>
<name>A0A4P6LW55_9FIRM</name>
<evidence type="ECO:0000256" key="3">
    <source>
        <dbReference type="ARBA" id="ARBA00022840"/>
    </source>
</evidence>
<dbReference type="PROSITE" id="PS50893">
    <property type="entry name" value="ABC_TRANSPORTER_2"/>
    <property type="match status" value="1"/>
</dbReference>
<keyword evidence="1" id="KW-0813">Transport</keyword>
<dbReference type="PANTHER" id="PTHR43230">
    <property type="entry name" value="ABC-TYPE DIPEPTIDE/OLIGOPEPTIDE TRANSPORT SYSTEM, ATPASE COMPONENT"/>
    <property type="match status" value="1"/>
</dbReference>
<keyword evidence="3 5" id="KW-0067">ATP-binding</keyword>
<dbReference type="SUPFAM" id="SSF52540">
    <property type="entry name" value="P-loop containing nucleoside triphosphate hydrolases"/>
    <property type="match status" value="1"/>
</dbReference>
<dbReference type="NCBIfam" id="TIGR01727">
    <property type="entry name" value="oligo_HPY"/>
    <property type="match status" value="1"/>
</dbReference>
<accession>A0A4P6LW55</accession>
<evidence type="ECO:0000256" key="2">
    <source>
        <dbReference type="ARBA" id="ARBA00022741"/>
    </source>
</evidence>
<evidence type="ECO:0000313" key="6">
    <source>
        <dbReference type="Proteomes" id="UP000289794"/>
    </source>
</evidence>
<dbReference type="Pfam" id="PF00005">
    <property type="entry name" value="ABC_tran"/>
    <property type="match status" value="1"/>
</dbReference>
<dbReference type="EMBL" id="CP035945">
    <property type="protein sequence ID" value="QBE96316.1"/>
    <property type="molecule type" value="Genomic_DNA"/>
</dbReference>
<dbReference type="GO" id="GO:0016887">
    <property type="term" value="F:ATP hydrolysis activity"/>
    <property type="evidence" value="ECO:0007669"/>
    <property type="project" value="InterPro"/>
</dbReference>
<dbReference type="KEGG" id="bpro:PMF13cell1_01860"/>
<dbReference type="Gene3D" id="3.40.50.300">
    <property type="entry name" value="P-loop containing nucleotide triphosphate hydrolases"/>
    <property type="match status" value="1"/>
</dbReference>
<evidence type="ECO:0000259" key="4">
    <source>
        <dbReference type="PROSITE" id="PS50893"/>
    </source>
</evidence>
<dbReference type="SMART" id="SM00382">
    <property type="entry name" value="AAA"/>
    <property type="match status" value="1"/>
</dbReference>
<dbReference type="AlphaFoldDB" id="A0A4P6LW55"/>
<dbReference type="Proteomes" id="UP000289794">
    <property type="component" value="Chromosome"/>
</dbReference>
<dbReference type="RefSeq" id="WP_130180562.1">
    <property type="nucleotide sequence ID" value="NZ_CP035945.1"/>
</dbReference>
<dbReference type="InterPro" id="IPR003439">
    <property type="entry name" value="ABC_transporter-like_ATP-bd"/>
</dbReference>
<dbReference type="Pfam" id="PF08352">
    <property type="entry name" value="oligo_HPY"/>
    <property type="match status" value="1"/>
</dbReference>
<proteinExistence type="predicted"/>
<dbReference type="PROSITE" id="PS00211">
    <property type="entry name" value="ABC_TRANSPORTER_1"/>
    <property type="match status" value="1"/>
</dbReference>
<gene>
    <name evidence="5" type="primary">oppF_3</name>
    <name evidence="5" type="ORF">PMF13cell1_01860</name>
</gene>
<dbReference type="GO" id="GO:0015833">
    <property type="term" value="P:peptide transport"/>
    <property type="evidence" value="ECO:0007669"/>
    <property type="project" value="InterPro"/>
</dbReference>
<dbReference type="InterPro" id="IPR013563">
    <property type="entry name" value="Oligopep_ABC_C"/>
</dbReference>
<reference evidence="5 6" key="1">
    <citation type="submission" date="2019-01" db="EMBL/GenBank/DDBJ databases">
        <title>PMF-metabolizing Aryl O-demethylase.</title>
        <authorList>
            <person name="Kim M."/>
        </authorList>
    </citation>
    <scope>NUCLEOTIDE SEQUENCE [LARGE SCALE GENOMIC DNA]</scope>
    <source>
        <strain evidence="5 6">PMF1</strain>
    </source>
</reference>
<dbReference type="PANTHER" id="PTHR43230:SF3">
    <property type="entry name" value="ABC-TYPE DIPEPTIDE_OLIGOPEPTIDE TRANSPORT SYSTEM, ATPASE COMPONENT"/>
    <property type="match status" value="1"/>
</dbReference>